<feature type="domain" description="F-box" evidence="1">
    <location>
        <begin position="1"/>
        <end position="47"/>
    </location>
</feature>
<dbReference type="Gene3D" id="2.60.120.260">
    <property type="entry name" value="Galactose-binding domain-like"/>
    <property type="match status" value="1"/>
</dbReference>
<dbReference type="EMBL" id="UZAM01015288">
    <property type="protein sequence ID" value="VDP38162.1"/>
    <property type="molecule type" value="Genomic_DNA"/>
</dbReference>
<reference evidence="3 4" key="2">
    <citation type="submission" date="2018-11" db="EMBL/GenBank/DDBJ databases">
        <authorList>
            <consortium name="Pathogen Informatics"/>
        </authorList>
    </citation>
    <scope>NUCLEOTIDE SEQUENCE [LARGE SCALE GENOMIC DNA]</scope>
</reference>
<dbReference type="PANTHER" id="PTHR12125:SF5">
    <property type="entry name" value="F-BOX DOMAIN-CONTAINING PROTEIN"/>
    <property type="match status" value="1"/>
</dbReference>
<proteinExistence type="predicted"/>
<evidence type="ECO:0000259" key="2">
    <source>
        <dbReference type="PROSITE" id="PS51114"/>
    </source>
</evidence>
<dbReference type="SMART" id="SM01198">
    <property type="entry name" value="FBA"/>
    <property type="match status" value="1"/>
</dbReference>
<dbReference type="PROSITE" id="PS50181">
    <property type="entry name" value="FBOX"/>
    <property type="match status" value="1"/>
</dbReference>
<dbReference type="GO" id="GO:0061630">
    <property type="term" value="F:ubiquitin protein ligase activity"/>
    <property type="evidence" value="ECO:0007669"/>
    <property type="project" value="TreeGrafter"/>
</dbReference>
<sequence length="266" mass="30640">MLFEELPVDLVREVLLRVDGRTLIVFCQLVCKKWHSVIDDVGFWRKKCRQENVIFAEKHTSETVKSIIRVYLLRPFGKNLIKNPSGEEQMRHWEALRGGGEGFIIERPPVYVETDVFPVCFATSFESDIKLQAVDLIKEGCDSKVLDSLKPVITVSEWHAARIDCASTHGLVVHLLKSKQIDNLQRFDLSPWQSTPPDVITRTTFEKFTRVEQWQDGKWIQTVHSFRDYPEGIRVVMFYSIGLDNQFWAGHYGAKMAGASVVVHFD</sequence>
<dbReference type="GO" id="GO:0006516">
    <property type="term" value="P:glycoprotein catabolic process"/>
    <property type="evidence" value="ECO:0007669"/>
    <property type="project" value="TreeGrafter"/>
</dbReference>
<dbReference type="PANTHER" id="PTHR12125">
    <property type="entry name" value="F-BOX ONLY PROTEIN 6-LIKE PROTEIN"/>
    <property type="match status" value="1"/>
</dbReference>
<gene>
    <name evidence="3" type="ORF">SBAD_LOCUS11229</name>
</gene>
<dbReference type="OrthoDB" id="1107553at2759"/>
<keyword evidence="4" id="KW-1185">Reference proteome</keyword>
<evidence type="ECO:0000313" key="3">
    <source>
        <dbReference type="EMBL" id="VDP38162.1"/>
    </source>
</evidence>
<dbReference type="WBParaSite" id="SBAD_0001161301-mRNA-1">
    <property type="protein sequence ID" value="SBAD_0001161301-mRNA-1"/>
    <property type="gene ID" value="SBAD_0001161301"/>
</dbReference>
<evidence type="ECO:0000313" key="5">
    <source>
        <dbReference type="WBParaSite" id="SBAD_0001161301-mRNA-1"/>
    </source>
</evidence>
<dbReference type="InterPro" id="IPR001810">
    <property type="entry name" value="F-box_dom"/>
</dbReference>
<dbReference type="Proteomes" id="UP000270296">
    <property type="component" value="Unassembled WGS sequence"/>
</dbReference>
<dbReference type="SUPFAM" id="SSF49785">
    <property type="entry name" value="Galactose-binding domain-like"/>
    <property type="match status" value="1"/>
</dbReference>
<evidence type="ECO:0000313" key="4">
    <source>
        <dbReference type="Proteomes" id="UP000270296"/>
    </source>
</evidence>
<dbReference type="PROSITE" id="PS51114">
    <property type="entry name" value="FBA"/>
    <property type="match status" value="1"/>
</dbReference>
<feature type="domain" description="FBA" evidence="2">
    <location>
        <begin position="70"/>
        <end position="265"/>
    </location>
</feature>
<dbReference type="AlphaFoldDB" id="A0A183J5T1"/>
<dbReference type="GO" id="GO:0005737">
    <property type="term" value="C:cytoplasm"/>
    <property type="evidence" value="ECO:0007669"/>
    <property type="project" value="TreeGrafter"/>
</dbReference>
<dbReference type="SUPFAM" id="SSF81383">
    <property type="entry name" value="F-box domain"/>
    <property type="match status" value="1"/>
</dbReference>
<dbReference type="GO" id="GO:0031146">
    <property type="term" value="P:SCF-dependent proteasomal ubiquitin-dependent protein catabolic process"/>
    <property type="evidence" value="ECO:0007669"/>
    <property type="project" value="TreeGrafter"/>
</dbReference>
<dbReference type="InterPro" id="IPR036047">
    <property type="entry name" value="F-box-like_dom_sf"/>
</dbReference>
<dbReference type="FunFam" id="2.60.120.260:FF:000012">
    <property type="entry name" value="F-box only protein 2"/>
    <property type="match status" value="1"/>
</dbReference>
<dbReference type="InterPro" id="IPR008979">
    <property type="entry name" value="Galactose-bd-like_sf"/>
</dbReference>
<dbReference type="GO" id="GO:0036503">
    <property type="term" value="P:ERAD pathway"/>
    <property type="evidence" value="ECO:0007669"/>
    <property type="project" value="TreeGrafter"/>
</dbReference>
<accession>A0A183J5T1</accession>
<name>A0A183J5T1_9BILA</name>
<reference evidence="5" key="1">
    <citation type="submission" date="2016-06" db="UniProtKB">
        <authorList>
            <consortium name="WormBaseParasite"/>
        </authorList>
    </citation>
    <scope>IDENTIFICATION</scope>
</reference>
<dbReference type="Pfam" id="PF04300">
    <property type="entry name" value="FBA"/>
    <property type="match status" value="1"/>
</dbReference>
<dbReference type="Pfam" id="PF00646">
    <property type="entry name" value="F-box"/>
    <property type="match status" value="1"/>
</dbReference>
<evidence type="ECO:0000259" key="1">
    <source>
        <dbReference type="PROSITE" id="PS50181"/>
    </source>
</evidence>
<dbReference type="SMART" id="SM00256">
    <property type="entry name" value="FBOX"/>
    <property type="match status" value="1"/>
</dbReference>
<dbReference type="Gene3D" id="1.20.1280.50">
    <property type="match status" value="1"/>
</dbReference>
<organism evidence="5">
    <name type="scientific">Soboliphyme baturini</name>
    <dbReference type="NCBI Taxonomy" id="241478"/>
    <lineage>
        <taxon>Eukaryota</taxon>
        <taxon>Metazoa</taxon>
        <taxon>Ecdysozoa</taxon>
        <taxon>Nematoda</taxon>
        <taxon>Enoplea</taxon>
        <taxon>Dorylaimia</taxon>
        <taxon>Dioctophymatida</taxon>
        <taxon>Dioctophymatoidea</taxon>
        <taxon>Soboliphymatidae</taxon>
        <taxon>Soboliphyme</taxon>
    </lineage>
</organism>
<dbReference type="GO" id="GO:0019005">
    <property type="term" value="C:SCF ubiquitin ligase complex"/>
    <property type="evidence" value="ECO:0007669"/>
    <property type="project" value="TreeGrafter"/>
</dbReference>
<dbReference type="InterPro" id="IPR039752">
    <property type="entry name" value="F-box_only"/>
</dbReference>
<dbReference type="InterPro" id="IPR007397">
    <property type="entry name" value="F-box-assoc_dom"/>
</dbReference>
<protein>
    <submittedName>
        <fullName evidence="5">F-box only protein 44-like</fullName>
    </submittedName>
</protein>